<evidence type="ECO:0000259" key="8">
    <source>
        <dbReference type="Pfam" id="PF01435"/>
    </source>
</evidence>
<dbReference type="RefSeq" id="WP_093552446.1">
    <property type="nucleotide sequence ID" value="NZ_FPBO01000001.1"/>
</dbReference>
<dbReference type="Proteomes" id="UP000199391">
    <property type="component" value="Unassembled WGS sequence"/>
</dbReference>
<reference evidence="10" key="1">
    <citation type="submission" date="2016-10" db="EMBL/GenBank/DDBJ databases">
        <authorList>
            <person name="Varghese N."/>
            <person name="Submissions S."/>
        </authorList>
    </citation>
    <scope>NUCLEOTIDE SEQUENCE [LARGE SCALE GENOMIC DNA]</scope>
    <source>
        <strain evidence="10">CGMCC 1.11014</strain>
    </source>
</reference>
<evidence type="ECO:0000313" key="9">
    <source>
        <dbReference type="EMBL" id="SFU27867.1"/>
    </source>
</evidence>
<gene>
    <name evidence="9" type="ORF">SAMN05216552_1001154</name>
</gene>
<keyword evidence="10" id="KW-1185">Reference proteome</keyword>
<feature type="chain" id="PRO_5011671245" evidence="7">
    <location>
        <begin position="23"/>
        <end position="256"/>
    </location>
</feature>
<keyword evidence="3 6" id="KW-0378">Hydrolase</keyword>
<dbReference type="Pfam" id="PF01435">
    <property type="entry name" value="Peptidase_M48"/>
    <property type="match status" value="1"/>
</dbReference>
<keyword evidence="7" id="KW-0732">Signal</keyword>
<name>A0A1I7EVC8_9BURK</name>
<accession>A0A1I7EVC8</accession>
<dbReference type="GO" id="GO:0051603">
    <property type="term" value="P:proteolysis involved in protein catabolic process"/>
    <property type="evidence" value="ECO:0007669"/>
    <property type="project" value="TreeGrafter"/>
</dbReference>
<dbReference type="InterPro" id="IPR051156">
    <property type="entry name" value="Mito/Outer_Membr_Metalloprot"/>
</dbReference>
<proteinExistence type="inferred from homology"/>
<dbReference type="EMBL" id="FPBO01000001">
    <property type="protein sequence ID" value="SFU27867.1"/>
    <property type="molecule type" value="Genomic_DNA"/>
</dbReference>
<evidence type="ECO:0000256" key="4">
    <source>
        <dbReference type="ARBA" id="ARBA00022833"/>
    </source>
</evidence>
<protein>
    <submittedName>
        <fullName evidence="9">Peptidase family M48</fullName>
    </submittedName>
</protein>
<evidence type="ECO:0000256" key="1">
    <source>
        <dbReference type="ARBA" id="ARBA00022670"/>
    </source>
</evidence>
<evidence type="ECO:0000313" key="10">
    <source>
        <dbReference type="Proteomes" id="UP000199391"/>
    </source>
</evidence>
<dbReference type="GO" id="GO:0004222">
    <property type="term" value="F:metalloendopeptidase activity"/>
    <property type="evidence" value="ECO:0007669"/>
    <property type="project" value="InterPro"/>
</dbReference>
<organism evidence="9 10">
    <name type="scientific">Pseudoduganella namucuonensis</name>
    <dbReference type="NCBI Taxonomy" id="1035707"/>
    <lineage>
        <taxon>Bacteria</taxon>
        <taxon>Pseudomonadati</taxon>
        <taxon>Pseudomonadota</taxon>
        <taxon>Betaproteobacteria</taxon>
        <taxon>Burkholderiales</taxon>
        <taxon>Oxalobacteraceae</taxon>
        <taxon>Telluria group</taxon>
        <taxon>Pseudoduganella</taxon>
    </lineage>
</organism>
<dbReference type="PANTHER" id="PTHR22726:SF1">
    <property type="entry name" value="METALLOENDOPEPTIDASE OMA1, MITOCHONDRIAL"/>
    <property type="match status" value="1"/>
</dbReference>
<dbReference type="OrthoDB" id="8754530at2"/>
<dbReference type="STRING" id="1035707.SAMN05216552_1001154"/>
<evidence type="ECO:0000256" key="6">
    <source>
        <dbReference type="RuleBase" id="RU003983"/>
    </source>
</evidence>
<keyword evidence="4 6" id="KW-0862">Zinc</keyword>
<dbReference type="GO" id="GO:0046872">
    <property type="term" value="F:metal ion binding"/>
    <property type="evidence" value="ECO:0007669"/>
    <property type="project" value="UniProtKB-KW"/>
</dbReference>
<keyword evidence="1 6" id="KW-0645">Protease</keyword>
<sequence length="256" mass="27836">MKSTTLFLGLSLGLGLCAGAPAQVPDSGRWQELRYGAEEVGERMEDRYIEQVVELAAAGRLDADRALLRRLRAISADLIAAAIELKPEAANWQWEVHTASAPDVEASCQAGGKLLVGSEFVRRLALNDGELAILLAHEVAHAIAEHHREILSEAQLLHRPLVPVDVVLERLDSDLSMQIRLAGLSRLQEREADQLGMVIAHRAGWSGAAMLGFYRKLAADAARGRGEPVISSHPSHASRVSMSRGMARLLDPWVTP</sequence>
<dbReference type="PANTHER" id="PTHR22726">
    <property type="entry name" value="METALLOENDOPEPTIDASE OMA1"/>
    <property type="match status" value="1"/>
</dbReference>
<dbReference type="GO" id="GO:0016020">
    <property type="term" value="C:membrane"/>
    <property type="evidence" value="ECO:0007669"/>
    <property type="project" value="TreeGrafter"/>
</dbReference>
<comment type="cofactor">
    <cofactor evidence="6">
        <name>Zn(2+)</name>
        <dbReference type="ChEBI" id="CHEBI:29105"/>
    </cofactor>
    <text evidence="6">Binds 1 zinc ion per subunit.</text>
</comment>
<evidence type="ECO:0000256" key="7">
    <source>
        <dbReference type="SAM" id="SignalP"/>
    </source>
</evidence>
<evidence type="ECO:0000256" key="2">
    <source>
        <dbReference type="ARBA" id="ARBA00022723"/>
    </source>
</evidence>
<feature type="signal peptide" evidence="7">
    <location>
        <begin position="1"/>
        <end position="22"/>
    </location>
</feature>
<keyword evidence="5 6" id="KW-0482">Metalloprotease</keyword>
<comment type="similarity">
    <text evidence="6">Belongs to the peptidase M48 family.</text>
</comment>
<feature type="domain" description="Peptidase M48" evidence="8">
    <location>
        <begin position="71"/>
        <end position="242"/>
    </location>
</feature>
<keyword evidence="2" id="KW-0479">Metal-binding</keyword>
<dbReference type="InterPro" id="IPR001915">
    <property type="entry name" value="Peptidase_M48"/>
</dbReference>
<evidence type="ECO:0000256" key="5">
    <source>
        <dbReference type="ARBA" id="ARBA00023049"/>
    </source>
</evidence>
<evidence type="ECO:0000256" key="3">
    <source>
        <dbReference type="ARBA" id="ARBA00022801"/>
    </source>
</evidence>
<dbReference type="AlphaFoldDB" id="A0A1I7EVC8"/>